<evidence type="ECO:0000256" key="1">
    <source>
        <dbReference type="ARBA" id="ARBA00006285"/>
    </source>
</evidence>
<keyword evidence="6" id="KW-1185">Reference proteome</keyword>
<feature type="domain" description="Glycoside Hydrolase 20C C-terminal" evidence="4">
    <location>
        <begin position="418"/>
        <end position="596"/>
    </location>
</feature>
<dbReference type="Pfam" id="PF00728">
    <property type="entry name" value="Glyco_hydro_20"/>
    <property type="match status" value="1"/>
</dbReference>
<dbReference type="SUPFAM" id="SSF51445">
    <property type="entry name" value="(Trans)glycosidases"/>
    <property type="match status" value="1"/>
</dbReference>
<dbReference type="Pfam" id="PF18088">
    <property type="entry name" value="Glyco_H_20C_C"/>
    <property type="match status" value="1"/>
</dbReference>
<name>A0ABW4CFQ0_9LACO</name>
<dbReference type="InterPro" id="IPR041063">
    <property type="entry name" value="Glyco_H_20C_C"/>
</dbReference>
<reference evidence="6" key="1">
    <citation type="journal article" date="2019" name="Int. J. Syst. Evol. Microbiol.">
        <title>The Global Catalogue of Microorganisms (GCM) 10K type strain sequencing project: providing services to taxonomists for standard genome sequencing and annotation.</title>
        <authorList>
            <consortium name="The Broad Institute Genomics Platform"/>
            <consortium name="The Broad Institute Genome Sequencing Center for Infectious Disease"/>
            <person name="Wu L."/>
            <person name="Ma J."/>
        </authorList>
    </citation>
    <scope>NUCLEOTIDE SEQUENCE [LARGE SCALE GENOMIC DNA]</scope>
    <source>
        <strain evidence="6">CCM 8980</strain>
    </source>
</reference>
<organism evidence="5 6">
    <name type="scientific">Lacticaseibacillus mingshuiensis</name>
    <dbReference type="NCBI Taxonomy" id="2799574"/>
    <lineage>
        <taxon>Bacteria</taxon>
        <taxon>Bacillati</taxon>
        <taxon>Bacillota</taxon>
        <taxon>Bacilli</taxon>
        <taxon>Lactobacillales</taxon>
        <taxon>Lactobacillaceae</taxon>
        <taxon>Lacticaseibacillus</taxon>
    </lineage>
</organism>
<dbReference type="InterPro" id="IPR015883">
    <property type="entry name" value="Glyco_hydro_20_cat"/>
</dbReference>
<dbReference type="PANTHER" id="PTHR21040:SF8">
    <property type="entry name" value="BCDNA.GH04120"/>
    <property type="match status" value="1"/>
</dbReference>
<evidence type="ECO:0000259" key="4">
    <source>
        <dbReference type="Pfam" id="PF18088"/>
    </source>
</evidence>
<protein>
    <submittedName>
        <fullName evidence="5">Family 20 glycosylhydrolase</fullName>
    </submittedName>
</protein>
<dbReference type="EMBL" id="JBHTOC010000003">
    <property type="protein sequence ID" value="MFD1429122.1"/>
    <property type="molecule type" value="Genomic_DNA"/>
</dbReference>
<dbReference type="InterPro" id="IPR017853">
    <property type="entry name" value="GH"/>
</dbReference>
<gene>
    <name evidence="5" type="ORF">ACFQ4P_02515</name>
</gene>
<comment type="similarity">
    <text evidence="1">Belongs to the glycosyl hydrolase 20 family.</text>
</comment>
<keyword evidence="2" id="KW-0378">Hydrolase</keyword>
<evidence type="ECO:0000256" key="2">
    <source>
        <dbReference type="ARBA" id="ARBA00022801"/>
    </source>
</evidence>
<dbReference type="Proteomes" id="UP001597196">
    <property type="component" value="Unassembled WGS sequence"/>
</dbReference>
<accession>A0ABW4CFQ0</accession>
<evidence type="ECO:0000259" key="3">
    <source>
        <dbReference type="Pfam" id="PF00728"/>
    </source>
</evidence>
<comment type="caution">
    <text evidence="5">The sequence shown here is derived from an EMBL/GenBank/DDBJ whole genome shotgun (WGS) entry which is preliminary data.</text>
</comment>
<dbReference type="InterPro" id="IPR038901">
    <property type="entry name" value="HEXDC-like"/>
</dbReference>
<sequence length="618" mass="69594">MSVEWRGLPAKYEQGALIIAGHHGADAVAATVTVEQAETGLTLTRNGEYGHITYGTVHDLMRAITLWLGHAQTETTFDLHEESAFTEVGAMIDLARNGVLSMPEWHRTIEKLASLGYTEAWMYLEDCFEVPEEPYFGLQRGRYSQADLHELALYADQFGLVMVPAIQTLAHLQNALKWTAFQDIKDTPEVLWVEKPETTEFLRHLLKAASAPFLTKKIHIGMDEAYGLGTGDRLIKVGYEDQLSLLSKHIKTVDGLCRELHLRPYMWSDFWFTAASPKHEMYDETVHFSKEFADAMPDVGQAYWDYYHEDVQTYVTRLKQHFELKKPVVYAGGLWTWGGMAPHQQKMLQSVRAGMTGSRETGVKEVVATMWFDDGAETPFESAWLGLQTFVEYAYHETVSDADLARQFKLMQGEDMASYMLLDEFDHIEPNPDNLSAENPSKIVLYEDLFLQRYQVNLKPFDLVGHYSKLALALATTPTSPASQPLFAYFKALATADAAKARALQAVASLDLAGENRDADPAIAAIAGFKQALDMLQPLARIVWHNERRGQGYEILDIRLGGQASRADTVIWRLQQWELGQDDLAELAEPKLPMDKWTSGPIGHGLYKQIVSADMISF</sequence>
<evidence type="ECO:0000313" key="5">
    <source>
        <dbReference type="EMBL" id="MFD1429122.1"/>
    </source>
</evidence>
<evidence type="ECO:0000313" key="6">
    <source>
        <dbReference type="Proteomes" id="UP001597196"/>
    </source>
</evidence>
<feature type="domain" description="Glycoside hydrolase family 20 catalytic" evidence="3">
    <location>
        <begin position="139"/>
        <end position="271"/>
    </location>
</feature>
<proteinExistence type="inferred from homology"/>
<dbReference type="RefSeq" id="WP_203628457.1">
    <property type="nucleotide sequence ID" value="NZ_BOLQ01000029.1"/>
</dbReference>
<dbReference type="Gene3D" id="1.20.120.670">
    <property type="entry name" value="N-acetyl-b-d-glucoasminidase"/>
    <property type="match status" value="1"/>
</dbReference>
<dbReference type="PANTHER" id="PTHR21040">
    <property type="entry name" value="BCDNA.GH04120"/>
    <property type="match status" value="1"/>
</dbReference>
<dbReference type="Gene3D" id="3.20.20.80">
    <property type="entry name" value="Glycosidases"/>
    <property type="match status" value="1"/>
</dbReference>